<dbReference type="GO" id="GO:0004674">
    <property type="term" value="F:protein serine/threonine kinase activity"/>
    <property type="evidence" value="ECO:0007669"/>
    <property type="project" value="TreeGrafter"/>
</dbReference>
<dbReference type="InterPro" id="IPR011009">
    <property type="entry name" value="Kinase-like_dom_sf"/>
</dbReference>
<evidence type="ECO:0000259" key="7">
    <source>
        <dbReference type="PROSITE" id="PS50011"/>
    </source>
</evidence>
<protein>
    <recommendedName>
        <fullName evidence="7">Protein kinase domain-containing protein</fullName>
    </recommendedName>
</protein>
<evidence type="ECO:0000256" key="6">
    <source>
        <dbReference type="PROSITE-ProRule" id="PRU00023"/>
    </source>
</evidence>
<evidence type="ECO:0000256" key="5">
    <source>
        <dbReference type="ARBA" id="ARBA00022840"/>
    </source>
</evidence>
<dbReference type="PROSITE" id="PS50011">
    <property type="entry name" value="PROTEIN_KINASE_DOM"/>
    <property type="match status" value="1"/>
</dbReference>
<dbReference type="Gene3D" id="1.25.40.20">
    <property type="entry name" value="Ankyrin repeat-containing domain"/>
    <property type="match status" value="1"/>
</dbReference>
<dbReference type="InterPro" id="IPR051681">
    <property type="entry name" value="Ser/Thr_Kinases-Pseudokinases"/>
</dbReference>
<dbReference type="FunFam" id="3.30.200.20:FF:000180">
    <property type="entry name" value="serine/threonine-protein kinase STY46-like"/>
    <property type="match status" value="1"/>
</dbReference>
<dbReference type="PANTHER" id="PTHR44329:SF140">
    <property type="entry name" value="INACTIVE PROTEIN TYROSINE KINASE PTKL"/>
    <property type="match status" value="1"/>
</dbReference>
<comment type="caution">
    <text evidence="8">The sequence shown here is derived from an EMBL/GenBank/DDBJ whole genome shotgun (WGS) entry which is preliminary data.</text>
</comment>
<keyword evidence="4" id="KW-0418">Kinase</keyword>
<dbReference type="Pfam" id="PF07714">
    <property type="entry name" value="PK_Tyr_Ser-Thr"/>
    <property type="match status" value="1"/>
</dbReference>
<dbReference type="PROSITE" id="PS50088">
    <property type="entry name" value="ANK_REPEAT"/>
    <property type="match status" value="2"/>
</dbReference>
<evidence type="ECO:0000256" key="2">
    <source>
        <dbReference type="ARBA" id="ARBA00022679"/>
    </source>
</evidence>
<dbReference type="Proteomes" id="UP000734854">
    <property type="component" value="Unassembled WGS sequence"/>
</dbReference>
<dbReference type="InterPro" id="IPR002110">
    <property type="entry name" value="Ankyrin_rpt"/>
</dbReference>
<dbReference type="Gene3D" id="1.10.510.10">
    <property type="entry name" value="Transferase(Phosphotransferase) domain 1"/>
    <property type="match status" value="1"/>
</dbReference>
<dbReference type="InterPro" id="IPR001245">
    <property type="entry name" value="Ser-Thr/Tyr_kinase_cat_dom"/>
</dbReference>
<dbReference type="PRINTS" id="PR01415">
    <property type="entry name" value="ANKYRIN"/>
</dbReference>
<dbReference type="PROSITE" id="PS50297">
    <property type="entry name" value="ANK_REP_REGION"/>
    <property type="match status" value="2"/>
</dbReference>
<proteinExistence type="inferred from homology"/>
<name>A0A8J5LRB1_ZINOF</name>
<feature type="domain" description="Protein kinase" evidence="7">
    <location>
        <begin position="158"/>
        <end position="423"/>
    </location>
</feature>
<dbReference type="AlphaFoldDB" id="A0A8J5LRB1"/>
<dbReference type="SUPFAM" id="SSF48403">
    <property type="entry name" value="Ankyrin repeat"/>
    <property type="match status" value="1"/>
</dbReference>
<dbReference type="SUPFAM" id="SSF56112">
    <property type="entry name" value="Protein kinase-like (PK-like)"/>
    <property type="match status" value="1"/>
</dbReference>
<accession>A0A8J5LRB1</accession>
<keyword evidence="6" id="KW-0040">ANK repeat</keyword>
<evidence type="ECO:0000313" key="8">
    <source>
        <dbReference type="EMBL" id="KAG6531104.1"/>
    </source>
</evidence>
<evidence type="ECO:0000256" key="4">
    <source>
        <dbReference type="ARBA" id="ARBA00022777"/>
    </source>
</evidence>
<gene>
    <name evidence="8" type="ORF">ZIOFF_004875</name>
</gene>
<dbReference type="SMART" id="SM00248">
    <property type="entry name" value="ANK"/>
    <property type="match status" value="3"/>
</dbReference>
<reference evidence="8 9" key="1">
    <citation type="submission" date="2020-08" db="EMBL/GenBank/DDBJ databases">
        <title>Plant Genome Project.</title>
        <authorList>
            <person name="Zhang R.-G."/>
        </authorList>
    </citation>
    <scope>NUCLEOTIDE SEQUENCE [LARGE SCALE GENOMIC DNA]</scope>
    <source>
        <tissue evidence="8">Rhizome</tissue>
    </source>
</reference>
<organism evidence="8 9">
    <name type="scientific">Zingiber officinale</name>
    <name type="common">Ginger</name>
    <name type="synonym">Amomum zingiber</name>
    <dbReference type="NCBI Taxonomy" id="94328"/>
    <lineage>
        <taxon>Eukaryota</taxon>
        <taxon>Viridiplantae</taxon>
        <taxon>Streptophyta</taxon>
        <taxon>Embryophyta</taxon>
        <taxon>Tracheophyta</taxon>
        <taxon>Spermatophyta</taxon>
        <taxon>Magnoliopsida</taxon>
        <taxon>Liliopsida</taxon>
        <taxon>Zingiberales</taxon>
        <taxon>Zingiberaceae</taxon>
        <taxon>Zingiber</taxon>
    </lineage>
</organism>
<evidence type="ECO:0000313" key="9">
    <source>
        <dbReference type="Proteomes" id="UP000734854"/>
    </source>
</evidence>
<dbReference type="GO" id="GO:0005524">
    <property type="term" value="F:ATP binding"/>
    <property type="evidence" value="ECO:0007669"/>
    <property type="project" value="UniProtKB-KW"/>
</dbReference>
<keyword evidence="2" id="KW-0808">Transferase</keyword>
<keyword evidence="3" id="KW-0547">Nucleotide-binding</keyword>
<comment type="similarity">
    <text evidence="1">Belongs to the protein kinase superfamily. TKL Ser/Thr protein kinase family.</text>
</comment>
<dbReference type="InterPro" id="IPR036770">
    <property type="entry name" value="Ankyrin_rpt-contain_sf"/>
</dbReference>
<dbReference type="InterPro" id="IPR000719">
    <property type="entry name" value="Prot_kinase_dom"/>
</dbReference>
<dbReference type="Pfam" id="PF12796">
    <property type="entry name" value="Ank_2"/>
    <property type="match status" value="1"/>
</dbReference>
<sequence>MDAKSTGRSRRQVSIIPRAGEIIPDESVLLESYIPSFCLKNRKDLLFLSVFYSNISGIKGIISHYGANVNFRNSTGSTALHMAAAMGSVDVVDCLIDLGAIVDAEDVEGNTPLEVALRFKKDEVIKLLMKHGAKPQVVPIHDDIANMFSECEIDPSELHFGNNVDTSMEMSVQAEWLKLPVTVKNFGVDSTAKADKLRAFRDEVTVLQQIRHPNIALFFGVVAQSHHCPMMIVTEYFPKGNFRDYLRENKSRKPLLAVQFALDISRGMNYLHEHKSEAIIHRNLEPANILMDDAENLKVANFSASKLLKESESLKERRPYSTLGINCRYMAPELFCNEDYNTKVDVFSFSLVLQEMIEGCPPFPSKQDLEVAQTYAENLRPPFRASTYAYGLRERDDYLTKIHKKAQEIHPMDCSSDSNSSHH</sequence>
<evidence type="ECO:0000256" key="3">
    <source>
        <dbReference type="ARBA" id="ARBA00022741"/>
    </source>
</evidence>
<dbReference type="EMBL" id="JACMSC010000002">
    <property type="protein sequence ID" value="KAG6531104.1"/>
    <property type="molecule type" value="Genomic_DNA"/>
</dbReference>
<dbReference type="PIRSF" id="PIRSF000654">
    <property type="entry name" value="Integrin-linked_kinase"/>
    <property type="match status" value="1"/>
</dbReference>
<feature type="repeat" description="ANK" evidence="6">
    <location>
        <begin position="75"/>
        <end position="107"/>
    </location>
</feature>
<keyword evidence="9" id="KW-1185">Reference proteome</keyword>
<dbReference type="PANTHER" id="PTHR44329">
    <property type="entry name" value="SERINE/THREONINE-PROTEIN KINASE TNNI3K-RELATED"/>
    <property type="match status" value="1"/>
</dbReference>
<keyword evidence="5" id="KW-0067">ATP-binding</keyword>
<evidence type="ECO:0000256" key="1">
    <source>
        <dbReference type="ARBA" id="ARBA00005843"/>
    </source>
</evidence>
<feature type="repeat" description="ANK" evidence="6">
    <location>
        <begin position="108"/>
        <end position="140"/>
    </location>
</feature>